<dbReference type="Gene3D" id="3.55.50.30">
    <property type="match status" value="1"/>
</dbReference>
<name>A0ABT9AGP8_9BACT</name>
<sequence>MAPDYTTFQTEDFVLDESFQAFVAGSDAAAVQFWQRWLAEHPAQQPAAEQAQQLVLMLGQARQPVTSAQRKAQDLQRLRRAIRQPQPAPMLRTQGLRRKRLVAGALLFLLVLGAGFWLWPAAGLQRVQYATLGGEQRAVQLPDGSVVVLNGNSRLTTAANWDAQSPREVWLEGEAFFRVSHLTRVPNLPVAQATGNAKFVVHAGELNVSVLGTTFNVINRPDGFNKVTLNSGKVLVEHTSLLSHDALLMAPGELVEFTPVRHTLAKHAVAPEAFSAWASGTLVFDHTPMPEIIRLFRDTYGLEVVVADPALLRQTVTGTLPNKSADVLLKALSKSMGIRTERHGNQVHLLPLN</sequence>
<gene>
    <name evidence="4" type="ORF">Q5H92_19375</name>
</gene>
<dbReference type="InterPro" id="IPR006860">
    <property type="entry name" value="FecR"/>
</dbReference>
<dbReference type="InterPro" id="IPR012373">
    <property type="entry name" value="Ferrdict_sens_TM"/>
</dbReference>
<dbReference type="EMBL" id="JAUQSX010000011">
    <property type="protein sequence ID" value="MDO7848537.1"/>
    <property type="molecule type" value="Genomic_DNA"/>
</dbReference>
<keyword evidence="5" id="KW-1185">Reference proteome</keyword>
<evidence type="ECO:0000256" key="1">
    <source>
        <dbReference type="SAM" id="Phobius"/>
    </source>
</evidence>
<dbReference type="PANTHER" id="PTHR30273:SF2">
    <property type="entry name" value="PROTEIN FECR"/>
    <property type="match status" value="1"/>
</dbReference>
<dbReference type="Proteomes" id="UP001167796">
    <property type="component" value="Unassembled WGS sequence"/>
</dbReference>
<feature type="domain" description="Protein FecR C-terminal" evidence="3">
    <location>
        <begin position="282"/>
        <end position="348"/>
    </location>
</feature>
<feature type="domain" description="FecR protein" evidence="2">
    <location>
        <begin position="129"/>
        <end position="234"/>
    </location>
</feature>
<evidence type="ECO:0000259" key="2">
    <source>
        <dbReference type="Pfam" id="PF04773"/>
    </source>
</evidence>
<evidence type="ECO:0000313" key="5">
    <source>
        <dbReference type="Proteomes" id="UP001167796"/>
    </source>
</evidence>
<keyword evidence="1" id="KW-0812">Transmembrane</keyword>
<dbReference type="Pfam" id="PF04773">
    <property type="entry name" value="FecR"/>
    <property type="match status" value="1"/>
</dbReference>
<dbReference type="PIRSF" id="PIRSF018266">
    <property type="entry name" value="FecR"/>
    <property type="match status" value="1"/>
</dbReference>
<dbReference type="RefSeq" id="WP_305013214.1">
    <property type="nucleotide sequence ID" value="NZ_JAUQSX010000011.1"/>
</dbReference>
<evidence type="ECO:0000259" key="3">
    <source>
        <dbReference type="Pfam" id="PF16344"/>
    </source>
</evidence>
<accession>A0ABT9AGP8</accession>
<protein>
    <submittedName>
        <fullName evidence="4">FecR domain-containing protein</fullName>
    </submittedName>
</protein>
<feature type="transmembrane region" description="Helical" evidence="1">
    <location>
        <begin position="101"/>
        <end position="119"/>
    </location>
</feature>
<dbReference type="Gene3D" id="2.60.120.1440">
    <property type="match status" value="1"/>
</dbReference>
<organism evidence="4 5">
    <name type="scientific">Hymenobacter mellowenesis</name>
    <dbReference type="NCBI Taxonomy" id="3063995"/>
    <lineage>
        <taxon>Bacteria</taxon>
        <taxon>Pseudomonadati</taxon>
        <taxon>Bacteroidota</taxon>
        <taxon>Cytophagia</taxon>
        <taxon>Cytophagales</taxon>
        <taxon>Hymenobacteraceae</taxon>
        <taxon>Hymenobacter</taxon>
    </lineage>
</organism>
<comment type="caution">
    <text evidence="4">The sequence shown here is derived from an EMBL/GenBank/DDBJ whole genome shotgun (WGS) entry which is preliminary data.</text>
</comment>
<proteinExistence type="predicted"/>
<keyword evidence="1" id="KW-1133">Transmembrane helix</keyword>
<reference evidence="4" key="1">
    <citation type="submission" date="2023-07" db="EMBL/GenBank/DDBJ databases">
        <authorList>
            <person name="Kim M.K."/>
        </authorList>
    </citation>
    <scope>NUCLEOTIDE SEQUENCE</scope>
    <source>
        <strain evidence="4">M29</strain>
    </source>
</reference>
<evidence type="ECO:0000313" key="4">
    <source>
        <dbReference type="EMBL" id="MDO7848537.1"/>
    </source>
</evidence>
<dbReference type="Pfam" id="PF16344">
    <property type="entry name" value="FecR_C"/>
    <property type="match status" value="1"/>
</dbReference>
<keyword evidence="1" id="KW-0472">Membrane</keyword>
<dbReference type="PANTHER" id="PTHR30273">
    <property type="entry name" value="PERIPLASMIC SIGNAL SENSOR AND SIGMA FACTOR ACTIVATOR FECR-RELATED"/>
    <property type="match status" value="1"/>
</dbReference>
<dbReference type="InterPro" id="IPR032508">
    <property type="entry name" value="FecR_C"/>
</dbReference>